<evidence type="ECO:0000313" key="3">
    <source>
        <dbReference type="Proteomes" id="UP000053240"/>
    </source>
</evidence>
<organism evidence="2 3">
    <name type="scientific">Papilio machaon</name>
    <name type="common">Old World swallowtail butterfly</name>
    <dbReference type="NCBI Taxonomy" id="76193"/>
    <lineage>
        <taxon>Eukaryota</taxon>
        <taxon>Metazoa</taxon>
        <taxon>Ecdysozoa</taxon>
        <taxon>Arthropoda</taxon>
        <taxon>Hexapoda</taxon>
        <taxon>Insecta</taxon>
        <taxon>Pterygota</taxon>
        <taxon>Neoptera</taxon>
        <taxon>Endopterygota</taxon>
        <taxon>Lepidoptera</taxon>
        <taxon>Glossata</taxon>
        <taxon>Ditrysia</taxon>
        <taxon>Papilionoidea</taxon>
        <taxon>Papilionidae</taxon>
        <taxon>Papilioninae</taxon>
        <taxon>Papilio</taxon>
    </lineage>
</organism>
<dbReference type="AlphaFoldDB" id="A0A194R5T3"/>
<sequence>MPPPQLHPPPPPLLLPPRRIPSRSTITGTSHYTILLKIIYSYTNIRLLQCRFPLDPLHTNNYSTNYSRLAKHQREKVLMPRR</sequence>
<dbReference type="EMBL" id="KQ460647">
    <property type="protein sequence ID" value="KPJ13178.1"/>
    <property type="molecule type" value="Genomic_DNA"/>
</dbReference>
<proteinExistence type="predicted"/>
<feature type="compositionally biased region" description="Pro residues" evidence="1">
    <location>
        <begin position="1"/>
        <end position="19"/>
    </location>
</feature>
<evidence type="ECO:0000313" key="2">
    <source>
        <dbReference type="EMBL" id="KPJ13178.1"/>
    </source>
</evidence>
<protein>
    <submittedName>
        <fullName evidence="2">Uncharacterized protein</fullName>
    </submittedName>
</protein>
<evidence type="ECO:0000256" key="1">
    <source>
        <dbReference type="SAM" id="MobiDB-lite"/>
    </source>
</evidence>
<feature type="region of interest" description="Disordered" evidence="1">
    <location>
        <begin position="1"/>
        <end position="20"/>
    </location>
</feature>
<name>A0A194R5T3_PAPMA</name>
<keyword evidence="3" id="KW-1185">Reference proteome</keyword>
<accession>A0A194R5T3</accession>
<dbReference type="InParanoid" id="A0A194R5T3"/>
<dbReference type="Proteomes" id="UP000053240">
    <property type="component" value="Unassembled WGS sequence"/>
</dbReference>
<reference evidence="2 3" key="1">
    <citation type="journal article" date="2015" name="Nat. Commun.">
        <title>Outbred genome sequencing and CRISPR/Cas9 gene editing in butterflies.</title>
        <authorList>
            <person name="Li X."/>
            <person name="Fan D."/>
            <person name="Zhang W."/>
            <person name="Liu G."/>
            <person name="Zhang L."/>
            <person name="Zhao L."/>
            <person name="Fang X."/>
            <person name="Chen L."/>
            <person name="Dong Y."/>
            <person name="Chen Y."/>
            <person name="Ding Y."/>
            <person name="Zhao R."/>
            <person name="Feng M."/>
            <person name="Zhu Y."/>
            <person name="Feng Y."/>
            <person name="Jiang X."/>
            <person name="Zhu D."/>
            <person name="Xiang H."/>
            <person name="Feng X."/>
            <person name="Li S."/>
            <person name="Wang J."/>
            <person name="Zhang G."/>
            <person name="Kronforst M.R."/>
            <person name="Wang W."/>
        </authorList>
    </citation>
    <scope>NUCLEOTIDE SEQUENCE [LARGE SCALE GENOMIC DNA]</scope>
    <source>
        <strain evidence="2">Ya'a_city_454_Pm</strain>
        <tissue evidence="2">Whole body</tissue>
    </source>
</reference>
<gene>
    <name evidence="2" type="ORF">RR48_06269</name>
</gene>